<feature type="transmembrane region" description="Helical" evidence="8">
    <location>
        <begin position="315"/>
        <end position="337"/>
    </location>
</feature>
<dbReference type="GO" id="GO:0016020">
    <property type="term" value="C:membrane"/>
    <property type="evidence" value="ECO:0007669"/>
    <property type="project" value="UniProtKB-SubCell"/>
</dbReference>
<feature type="transmembrane region" description="Helical" evidence="8">
    <location>
        <begin position="35"/>
        <end position="55"/>
    </location>
</feature>
<accession>V6KU44</accession>
<evidence type="ECO:0000256" key="8">
    <source>
        <dbReference type="SAM" id="Phobius"/>
    </source>
</evidence>
<dbReference type="GO" id="GO:1902600">
    <property type="term" value="P:proton transmembrane transport"/>
    <property type="evidence" value="ECO:0007669"/>
    <property type="project" value="InterPro"/>
</dbReference>
<evidence type="ECO:0000256" key="7">
    <source>
        <dbReference type="SAM" id="MobiDB-lite"/>
    </source>
</evidence>
<keyword evidence="3 8" id="KW-0812">Transmembrane</keyword>
<dbReference type="PATRIC" id="fig|1352936.5.peg.1223"/>
<keyword evidence="4 8" id="KW-1133">Transmembrane helix</keyword>
<feature type="transmembrane region" description="Helical" evidence="8">
    <location>
        <begin position="133"/>
        <end position="154"/>
    </location>
</feature>
<evidence type="ECO:0000256" key="4">
    <source>
        <dbReference type="ARBA" id="ARBA00022989"/>
    </source>
</evidence>
<evidence type="ECO:0000259" key="9">
    <source>
        <dbReference type="Pfam" id="PF00999"/>
    </source>
</evidence>
<evidence type="ECO:0000313" key="10">
    <source>
        <dbReference type="EMBL" id="EST35548.1"/>
    </source>
</evidence>
<gene>
    <name evidence="10" type="ORF">M878_05665</name>
</gene>
<feature type="transmembrane region" description="Helical" evidence="8">
    <location>
        <begin position="67"/>
        <end position="87"/>
    </location>
</feature>
<evidence type="ECO:0000256" key="1">
    <source>
        <dbReference type="ARBA" id="ARBA00004141"/>
    </source>
</evidence>
<feature type="transmembrane region" description="Helical" evidence="8">
    <location>
        <begin position="349"/>
        <end position="368"/>
    </location>
</feature>
<reference evidence="10 11" key="1">
    <citation type="journal article" date="2014" name="Genome Announc.">
        <title>Draft Genome Sequence of Streptomyces roseochromogenes subsp. oscitans DS 12.976, Producer of the Aminocoumarin Antibiotic Clorobiocin.</title>
        <authorList>
            <person name="Ruckert C."/>
            <person name="Kalinowski J."/>
            <person name="Heide L."/>
            <person name="Apel A.K."/>
        </authorList>
    </citation>
    <scope>NUCLEOTIDE SEQUENCE [LARGE SCALE GENOMIC DNA]</scope>
    <source>
        <strain evidence="10 11">DS 12.976</strain>
    </source>
</reference>
<dbReference type="HOGENOM" id="CLU_005126_7_0_11"/>
<feature type="region of interest" description="Disordered" evidence="7">
    <location>
        <begin position="406"/>
        <end position="434"/>
    </location>
</feature>
<dbReference type="Gene3D" id="1.20.1530.20">
    <property type="match status" value="1"/>
</dbReference>
<evidence type="ECO:0000256" key="5">
    <source>
        <dbReference type="ARBA" id="ARBA00023065"/>
    </source>
</evidence>
<dbReference type="OrthoDB" id="9793589at2"/>
<evidence type="ECO:0000256" key="3">
    <source>
        <dbReference type="ARBA" id="ARBA00022692"/>
    </source>
</evidence>
<dbReference type="InterPro" id="IPR006153">
    <property type="entry name" value="Cation/H_exchanger_TM"/>
</dbReference>
<dbReference type="PANTHER" id="PTHR32468">
    <property type="entry name" value="CATION/H + ANTIPORTER"/>
    <property type="match status" value="1"/>
</dbReference>
<protein>
    <recommendedName>
        <fullName evidence="9">Cation/H+ exchanger transmembrane domain-containing protein</fullName>
    </recommendedName>
</protein>
<keyword evidence="5" id="KW-0406">Ion transport</keyword>
<dbReference type="Proteomes" id="UP000017984">
    <property type="component" value="Chromosome"/>
</dbReference>
<feature type="transmembrane region" description="Helical" evidence="8">
    <location>
        <begin position="231"/>
        <end position="264"/>
    </location>
</feature>
<dbReference type="RefSeq" id="WP_023545135.1">
    <property type="nucleotide sequence ID" value="NZ_CM002285.1"/>
</dbReference>
<feature type="compositionally biased region" description="Basic and acidic residues" evidence="7">
    <location>
        <begin position="421"/>
        <end position="434"/>
    </location>
</feature>
<keyword evidence="11" id="KW-1185">Reference proteome</keyword>
<dbReference type="Pfam" id="PF00999">
    <property type="entry name" value="Na_H_Exchanger"/>
    <property type="match status" value="1"/>
</dbReference>
<dbReference type="STRING" id="1352936.M878_05665"/>
<evidence type="ECO:0000256" key="2">
    <source>
        <dbReference type="ARBA" id="ARBA00022448"/>
    </source>
</evidence>
<evidence type="ECO:0000256" key="6">
    <source>
        <dbReference type="ARBA" id="ARBA00023136"/>
    </source>
</evidence>
<comment type="subcellular location">
    <subcellularLocation>
        <location evidence="1">Membrane</location>
        <topology evidence="1">Multi-pass membrane protein</topology>
    </subcellularLocation>
</comment>
<comment type="caution">
    <text evidence="10">The sequence shown here is derived from an EMBL/GenBank/DDBJ whole genome shotgun (WGS) entry which is preliminary data.</text>
</comment>
<keyword evidence="6 8" id="KW-0472">Membrane</keyword>
<organism evidence="10 11">
    <name type="scientific">Streptomyces roseochromogenus subsp. oscitans DS 12.976</name>
    <dbReference type="NCBI Taxonomy" id="1352936"/>
    <lineage>
        <taxon>Bacteria</taxon>
        <taxon>Bacillati</taxon>
        <taxon>Actinomycetota</taxon>
        <taxon>Actinomycetes</taxon>
        <taxon>Kitasatosporales</taxon>
        <taxon>Streptomycetaceae</taxon>
        <taxon>Streptomyces</taxon>
    </lineage>
</organism>
<dbReference type="InterPro" id="IPR050794">
    <property type="entry name" value="CPA2_transporter"/>
</dbReference>
<feature type="transmembrane region" description="Helical" evidence="8">
    <location>
        <begin position="6"/>
        <end position="23"/>
    </location>
</feature>
<feature type="transmembrane region" description="Helical" evidence="8">
    <location>
        <begin position="99"/>
        <end position="121"/>
    </location>
</feature>
<evidence type="ECO:0000313" key="11">
    <source>
        <dbReference type="Proteomes" id="UP000017984"/>
    </source>
</evidence>
<dbReference type="PANTHER" id="PTHR32468:SF0">
    <property type="entry name" value="K(+)_H(+) ANTIPORTER 1"/>
    <property type="match status" value="1"/>
</dbReference>
<feature type="transmembrane region" description="Helical" evidence="8">
    <location>
        <begin position="195"/>
        <end position="219"/>
    </location>
</feature>
<feature type="transmembrane region" description="Helical" evidence="8">
    <location>
        <begin position="374"/>
        <end position="395"/>
    </location>
</feature>
<keyword evidence="2" id="KW-0813">Transport</keyword>
<dbReference type="EMBL" id="AWQX01000050">
    <property type="protein sequence ID" value="EST35548.1"/>
    <property type="molecule type" value="Genomic_DNA"/>
</dbReference>
<feature type="transmembrane region" description="Helical" evidence="8">
    <location>
        <begin position="166"/>
        <end position="189"/>
    </location>
</feature>
<name>V6KU44_STRRC</name>
<proteinExistence type="predicted"/>
<sequence length="434" mass="45244">MNNQTAYFFLALALVLGVARLCAAGSRRLGQPAVVGEIVAGVLLGSTLLSQTWSWRDAVPYDEVQPLLGALANVGLALFMFVIGYEMDPAFLRGSGRTALCVATGSVLLPLAGGCLAALPFAADHAPSGAPGFVLFTGVALSVTAFPVLARILADQRLNHTPIGRIAMTAAGVNDLVAWACLAVVGALFTSTQSWHMAFVPLYLALLIWVVRPLAARLLRGRGAGTPDPAAAVVVVAAGLMASCAATEWLGVHFVFGAFAFGAVMPREGAGERLRVSVMDGLEKSATQILLPVYFVVAGTRVDLTTFRAAHLGELAVMLAVAVVTKMAGAGLGAAAAGLPRREARTVAVLMNTRGLTEIVILTVGLQLHFIDQAFYSILVVMAVLTTVMTGPLLLARRATEENGVPVERGAGRVPGLAAGGREETRSTHQEKRS</sequence>
<dbReference type="GO" id="GO:0015297">
    <property type="term" value="F:antiporter activity"/>
    <property type="evidence" value="ECO:0007669"/>
    <property type="project" value="InterPro"/>
</dbReference>
<dbReference type="AlphaFoldDB" id="V6KU44"/>
<feature type="domain" description="Cation/H+ exchanger transmembrane" evidence="9">
    <location>
        <begin position="19"/>
        <end position="394"/>
    </location>
</feature>
<dbReference type="InterPro" id="IPR038770">
    <property type="entry name" value="Na+/solute_symporter_sf"/>
</dbReference>